<protein>
    <submittedName>
        <fullName evidence="2">Uncharacterized protein</fullName>
    </submittedName>
</protein>
<evidence type="ECO:0000256" key="1">
    <source>
        <dbReference type="SAM" id="MobiDB-lite"/>
    </source>
</evidence>
<feature type="region of interest" description="Disordered" evidence="1">
    <location>
        <begin position="101"/>
        <end position="164"/>
    </location>
</feature>
<organism evidence="2 3">
    <name type="scientific">Streptomyces globosus</name>
    <dbReference type="NCBI Taxonomy" id="68209"/>
    <lineage>
        <taxon>Bacteria</taxon>
        <taxon>Bacillati</taxon>
        <taxon>Actinomycetota</taxon>
        <taxon>Actinomycetes</taxon>
        <taxon>Kitasatosporales</taxon>
        <taxon>Streptomycetaceae</taxon>
        <taxon>Streptomyces</taxon>
    </lineage>
</organism>
<dbReference type="AlphaFoldDB" id="A0A344TY15"/>
<keyword evidence="3" id="KW-1185">Reference proteome</keyword>
<name>A0A344TY15_9ACTN</name>
<dbReference type="EMBL" id="CP030862">
    <property type="protein sequence ID" value="AXE23536.1"/>
    <property type="molecule type" value="Genomic_DNA"/>
</dbReference>
<gene>
    <name evidence="2" type="ORF">C0216_08725</name>
</gene>
<evidence type="ECO:0000313" key="3">
    <source>
        <dbReference type="Proteomes" id="UP000252004"/>
    </source>
</evidence>
<evidence type="ECO:0000313" key="2">
    <source>
        <dbReference type="EMBL" id="AXE23536.1"/>
    </source>
</evidence>
<feature type="compositionally biased region" description="Basic and acidic residues" evidence="1">
    <location>
        <begin position="111"/>
        <end position="128"/>
    </location>
</feature>
<proteinExistence type="predicted"/>
<accession>A0A344TY15</accession>
<reference evidence="2 3" key="1">
    <citation type="submission" date="2018-01" db="EMBL/GenBank/DDBJ databases">
        <title>Draft genome Sequence of streptomyces globosus LZH-48.</title>
        <authorList>
            <person name="Ran K."/>
            <person name="Li Z."/>
            <person name="Wei S."/>
            <person name="Dong R."/>
        </authorList>
    </citation>
    <scope>NUCLEOTIDE SEQUENCE [LARGE SCALE GENOMIC DNA]</scope>
    <source>
        <strain evidence="2 3">LZH-48</strain>
    </source>
</reference>
<dbReference type="RefSeq" id="WP_114054716.1">
    <property type="nucleotide sequence ID" value="NZ_CP030862.1"/>
</dbReference>
<sequence length="176" mass="20680">MARKRKASAWKTVREAAKQVVEAVSPVRMYADHVLSQPPPVTPRAPYEGPVPPEWMRAPEMVIGPEGQPHHWIDTEPMALWERKRGRALYELRKEEVRDAVRAAGGQSQKKHWDDEPDYDPHLRDLRYVNHPSRRMTVRQREERDATGRWGKPAPKPRQEEQLPEAEMCWAPWWLE</sequence>
<dbReference type="KEGG" id="sgz:C0216_08725"/>
<dbReference type="Proteomes" id="UP000252004">
    <property type="component" value="Chromosome"/>
</dbReference>